<accession>A0A6J7CKE7</accession>
<dbReference type="InterPro" id="IPR052030">
    <property type="entry name" value="Peptidase_M20/M20A_hydrolases"/>
</dbReference>
<dbReference type="PANTHER" id="PTHR30575:SF0">
    <property type="entry name" value="XAA-ARG DIPEPTIDASE"/>
    <property type="match status" value="1"/>
</dbReference>
<sequence>MSLHDRIQGSVAAVRDQLLALSHDIHARPEIGYEEFHAAEVTTALLASQGFVIERPIAGLETAFRATKGSGALRISLCAEYDALPDVGHACGHNIIASSSVGAALALGELADEIDATIVVFGTPSEEGGGGKVDIINAGLFDDIHLSMMVHPWSTERLEAQCLAVVGFELTLLGKEAHASAAPWEGRNTVDALTLAQVAIGLLRQQLRPGDQVHHMVKTGGSFANIIPAKSVAQFMCRSINIERLNELRTRVDKCFQAATLATDTSYEIEVLGHEFTHMVSDGDILKHYRSNAERFGRTFELDDEGITKPTISTDMANVSLVTPSIHPLIKIETNGATNHQPEFTASCITASADQAVLEGAMILAMTAVDTALDGPLRTRLLERIAR</sequence>
<protein>
    <submittedName>
        <fullName evidence="2">Unannotated protein</fullName>
    </submittedName>
</protein>
<dbReference type="GO" id="GO:0016805">
    <property type="term" value="F:dipeptidase activity"/>
    <property type="evidence" value="ECO:0007669"/>
    <property type="project" value="InterPro"/>
</dbReference>
<dbReference type="AlphaFoldDB" id="A0A6J7CKE7"/>
<dbReference type="PANTHER" id="PTHR30575">
    <property type="entry name" value="PEPTIDASE M20"/>
    <property type="match status" value="1"/>
</dbReference>
<dbReference type="PIRSF" id="PIRSF037226">
    <property type="entry name" value="Amidohydrolase_ACY1L2_prd"/>
    <property type="match status" value="1"/>
</dbReference>
<dbReference type="EMBL" id="CAFBLN010000002">
    <property type="protein sequence ID" value="CAB4858922.1"/>
    <property type="molecule type" value="Genomic_DNA"/>
</dbReference>
<evidence type="ECO:0000259" key="1">
    <source>
        <dbReference type="Pfam" id="PF07687"/>
    </source>
</evidence>
<dbReference type="InterPro" id="IPR017144">
    <property type="entry name" value="Xaa-Arg_dipeptidase"/>
</dbReference>
<evidence type="ECO:0000313" key="2">
    <source>
        <dbReference type="EMBL" id="CAB4858922.1"/>
    </source>
</evidence>
<dbReference type="InterPro" id="IPR036264">
    <property type="entry name" value="Bact_exopeptidase_dim_dom"/>
</dbReference>
<dbReference type="SUPFAM" id="SSF53187">
    <property type="entry name" value="Zn-dependent exopeptidases"/>
    <property type="match status" value="1"/>
</dbReference>
<organism evidence="2">
    <name type="scientific">freshwater metagenome</name>
    <dbReference type="NCBI Taxonomy" id="449393"/>
    <lineage>
        <taxon>unclassified sequences</taxon>
        <taxon>metagenomes</taxon>
        <taxon>ecological metagenomes</taxon>
    </lineage>
</organism>
<dbReference type="GO" id="GO:0046657">
    <property type="term" value="P:folic acid catabolic process"/>
    <property type="evidence" value="ECO:0007669"/>
    <property type="project" value="TreeGrafter"/>
</dbReference>
<gene>
    <name evidence="2" type="ORF">UFOPK3381_00139</name>
</gene>
<dbReference type="GO" id="GO:0005737">
    <property type="term" value="C:cytoplasm"/>
    <property type="evidence" value="ECO:0007669"/>
    <property type="project" value="TreeGrafter"/>
</dbReference>
<dbReference type="NCBIfam" id="TIGR01891">
    <property type="entry name" value="amidohydrolases"/>
    <property type="match status" value="1"/>
</dbReference>
<dbReference type="Gene3D" id="3.30.70.360">
    <property type="match status" value="1"/>
</dbReference>
<feature type="domain" description="Peptidase M20 dimerisation" evidence="1">
    <location>
        <begin position="166"/>
        <end position="259"/>
    </location>
</feature>
<dbReference type="InterPro" id="IPR002933">
    <property type="entry name" value="Peptidase_M20"/>
</dbReference>
<dbReference type="FunFam" id="3.30.70.360:FF:000004">
    <property type="entry name" value="Peptidase M20 domain-containing protein 2"/>
    <property type="match status" value="1"/>
</dbReference>
<dbReference type="InterPro" id="IPR011650">
    <property type="entry name" value="Peptidase_M20_dimer"/>
</dbReference>
<dbReference type="Gene3D" id="3.40.630.10">
    <property type="entry name" value="Zn peptidases"/>
    <property type="match status" value="1"/>
</dbReference>
<reference evidence="2" key="1">
    <citation type="submission" date="2020-05" db="EMBL/GenBank/DDBJ databases">
        <authorList>
            <person name="Chiriac C."/>
            <person name="Salcher M."/>
            <person name="Ghai R."/>
            <person name="Kavagutti S V."/>
        </authorList>
    </citation>
    <scope>NUCLEOTIDE SEQUENCE</scope>
</reference>
<dbReference type="InterPro" id="IPR017439">
    <property type="entry name" value="Amidohydrolase"/>
</dbReference>
<dbReference type="SUPFAM" id="SSF55031">
    <property type="entry name" value="Bacterial exopeptidase dimerisation domain"/>
    <property type="match status" value="1"/>
</dbReference>
<dbReference type="Pfam" id="PF01546">
    <property type="entry name" value="Peptidase_M20"/>
    <property type="match status" value="1"/>
</dbReference>
<proteinExistence type="predicted"/>
<dbReference type="CDD" id="cd05672">
    <property type="entry name" value="M20_ACY1L2-like"/>
    <property type="match status" value="1"/>
</dbReference>
<dbReference type="Pfam" id="PF07687">
    <property type="entry name" value="M20_dimer"/>
    <property type="match status" value="1"/>
</dbReference>
<name>A0A6J7CKE7_9ZZZZ</name>
<dbReference type="GO" id="GO:0071713">
    <property type="term" value="F:para-aminobenzoyl-glutamate hydrolase activity"/>
    <property type="evidence" value="ECO:0007669"/>
    <property type="project" value="TreeGrafter"/>
</dbReference>